<keyword evidence="4 6" id="KW-0378">Hydrolase</keyword>
<dbReference type="PROSITE" id="PS51210">
    <property type="entry name" value="PLA2C"/>
    <property type="match status" value="1"/>
</dbReference>
<evidence type="ECO:0000256" key="3">
    <source>
        <dbReference type="ARBA" id="ARBA00022490"/>
    </source>
</evidence>
<dbReference type="Pfam" id="PF01735">
    <property type="entry name" value="PLA2_B"/>
    <property type="match status" value="2"/>
</dbReference>
<dbReference type="OrthoDB" id="5966938at2759"/>
<evidence type="ECO:0000313" key="8">
    <source>
        <dbReference type="EMBL" id="CAB3987701.1"/>
    </source>
</evidence>
<comment type="domain">
    <text evidence="6">The N-terminal C2 domain associates with lipid membranes upon calcium binding.</text>
</comment>
<comment type="caution">
    <text evidence="8">The sequence shown here is derived from an EMBL/GenBank/DDBJ whole genome shotgun (WGS) entry which is preliminary data.</text>
</comment>
<dbReference type="InterPro" id="IPR002642">
    <property type="entry name" value="LysoPLipase_cat_dom"/>
</dbReference>
<keyword evidence="6" id="KW-0479">Metal-binding</keyword>
<gene>
    <name evidence="8" type="ORF">PACLA_8A082590</name>
</gene>
<keyword evidence="6" id="KW-0442">Lipid degradation</keyword>
<dbReference type="Gene3D" id="2.60.40.150">
    <property type="entry name" value="C2 domain"/>
    <property type="match status" value="1"/>
</dbReference>
<evidence type="ECO:0000256" key="6">
    <source>
        <dbReference type="RuleBase" id="RU362102"/>
    </source>
</evidence>
<dbReference type="AlphaFoldDB" id="A0A7D9HSI2"/>
<evidence type="ECO:0000256" key="2">
    <source>
        <dbReference type="ARBA" id="ARBA00013278"/>
    </source>
</evidence>
<dbReference type="InterPro" id="IPR016035">
    <property type="entry name" value="Acyl_Trfase/lysoPLipase"/>
</dbReference>
<sequence>MPVEQFQVKQEKVKVLTVKIIRATGVTVGFFSDLVDIPDPYVILRVRSSPNSKQRTTTKNDNVNPEWNEDFKFYLNPKKKNILELTIMDEDLINKFDDTVGKKELELDHIFANTKLTTKIGFGQKTSLEISLLVTYDETKELRLNYDLCDEEKDFLEKRKEEIFKRIPKLSNLKQVPSSVDEVPTIAIMGSGGGYRAACGLSGVFVALQEEGILDCASFVTGLSGSSWYISSLYMREGWPYQMTCQEMAEDLRKRFNTKLHSHFDVLNIKRRLEGKARSGQLVRFTDVFGMAIGDALLPNQESKLSHQGQKVKHGEAPLPITTGIRVRKDLAASQFSEWVEFSPFEYGIAKYGVFGKTKEFGGKYYKGQLVKKFEESPLHYLQGIWGSAFSVILNTLKDGDKKSEEEVKQELEKVVLEEGDSLKGEDDDSDDEEFSPEDEIQDSNWITQMLNPFNVFSSRRGKAAETFNVFRGLKFKSEKDADFNDATGKDKTMCIVDSGVAFNSPFPAMLRPERKVELILSFDFSERDGGDTELPFEELLKAEKWAKDHGLPFPQIKGNPVTEDPNIRECYVFENTDDVTCPTILHFPLVNKTFRSYLKPGVPRVTQEDKDFANFDIFDDPDQPYSSFTFEYENRTFDRLHELMKFNTLLNMDLIKENIAYQVAFRRNNPRFAQL</sequence>
<accession>A0A7D9HSI2</accession>
<dbReference type="Gene3D" id="3.40.1090.10">
    <property type="entry name" value="Cytosolic phospholipase A2 catalytic domain"/>
    <property type="match status" value="1"/>
</dbReference>
<dbReference type="Proteomes" id="UP001152795">
    <property type="component" value="Unassembled WGS sequence"/>
</dbReference>
<dbReference type="PROSITE" id="PS50004">
    <property type="entry name" value="C2"/>
    <property type="match status" value="1"/>
</dbReference>
<dbReference type="SUPFAM" id="SSF52151">
    <property type="entry name" value="FabD/lysophospholipase-like"/>
    <property type="match status" value="1"/>
</dbReference>
<dbReference type="EMBL" id="CACRXK020001218">
    <property type="protein sequence ID" value="CAB3987701.1"/>
    <property type="molecule type" value="Genomic_DNA"/>
</dbReference>
<dbReference type="GO" id="GO:0005509">
    <property type="term" value="F:calcium ion binding"/>
    <property type="evidence" value="ECO:0007669"/>
    <property type="project" value="TreeGrafter"/>
</dbReference>
<comment type="subcellular location">
    <subcellularLocation>
        <location evidence="1">Cytoplasm</location>
    </subcellularLocation>
</comment>
<feature type="region of interest" description="Disordered" evidence="7">
    <location>
        <begin position="419"/>
        <end position="442"/>
    </location>
</feature>
<keyword evidence="6" id="KW-0106">Calcium</keyword>
<dbReference type="GO" id="GO:0047498">
    <property type="term" value="F:calcium-dependent phospholipase A2 activity"/>
    <property type="evidence" value="ECO:0007669"/>
    <property type="project" value="TreeGrafter"/>
</dbReference>
<name>A0A7D9HSI2_PARCT</name>
<dbReference type="Pfam" id="PF00168">
    <property type="entry name" value="C2"/>
    <property type="match status" value="1"/>
</dbReference>
<reference evidence="8" key="1">
    <citation type="submission" date="2020-04" db="EMBL/GenBank/DDBJ databases">
        <authorList>
            <person name="Alioto T."/>
            <person name="Alioto T."/>
            <person name="Gomez Garrido J."/>
        </authorList>
    </citation>
    <scope>NUCLEOTIDE SEQUENCE</scope>
    <source>
        <strain evidence="8">A484AB</strain>
    </source>
</reference>
<dbReference type="EC" id="3.1.1.4" evidence="2 6"/>
<feature type="compositionally biased region" description="Acidic residues" evidence="7">
    <location>
        <begin position="426"/>
        <end position="442"/>
    </location>
</feature>
<keyword evidence="3 6" id="KW-0963">Cytoplasm</keyword>
<protein>
    <recommendedName>
        <fullName evidence="2 6">Phospholipase A2</fullName>
        <ecNumber evidence="2 6">3.1.1.4</ecNumber>
    </recommendedName>
</protein>
<dbReference type="PANTHER" id="PTHR10728:SF40">
    <property type="entry name" value="PATATIN FAMILY PROTEIN"/>
    <property type="match status" value="1"/>
</dbReference>
<dbReference type="SMART" id="SM00022">
    <property type="entry name" value="PLAc"/>
    <property type="match status" value="1"/>
</dbReference>
<dbReference type="GO" id="GO:0046475">
    <property type="term" value="P:glycerophospholipid catabolic process"/>
    <property type="evidence" value="ECO:0007669"/>
    <property type="project" value="TreeGrafter"/>
</dbReference>
<evidence type="ECO:0000256" key="4">
    <source>
        <dbReference type="ARBA" id="ARBA00022801"/>
    </source>
</evidence>
<dbReference type="SUPFAM" id="SSF49562">
    <property type="entry name" value="C2 domain (Calcium/lipid-binding domain, CaLB)"/>
    <property type="match status" value="1"/>
</dbReference>
<dbReference type="GO" id="GO:0005829">
    <property type="term" value="C:cytosol"/>
    <property type="evidence" value="ECO:0007669"/>
    <property type="project" value="TreeGrafter"/>
</dbReference>
<organism evidence="8 9">
    <name type="scientific">Paramuricea clavata</name>
    <name type="common">Red gorgonian</name>
    <name type="synonym">Violescent sea-whip</name>
    <dbReference type="NCBI Taxonomy" id="317549"/>
    <lineage>
        <taxon>Eukaryota</taxon>
        <taxon>Metazoa</taxon>
        <taxon>Cnidaria</taxon>
        <taxon>Anthozoa</taxon>
        <taxon>Octocorallia</taxon>
        <taxon>Malacalcyonacea</taxon>
        <taxon>Plexauridae</taxon>
        <taxon>Paramuricea</taxon>
    </lineage>
</organism>
<evidence type="ECO:0000256" key="1">
    <source>
        <dbReference type="ARBA" id="ARBA00004496"/>
    </source>
</evidence>
<dbReference type="GO" id="GO:0005544">
    <property type="term" value="F:calcium-dependent phospholipid binding"/>
    <property type="evidence" value="ECO:0007669"/>
    <property type="project" value="TreeGrafter"/>
</dbReference>
<dbReference type="PANTHER" id="PTHR10728">
    <property type="entry name" value="CYTOSOLIC PHOSPHOLIPASE A2"/>
    <property type="match status" value="1"/>
</dbReference>
<evidence type="ECO:0000256" key="5">
    <source>
        <dbReference type="ARBA" id="ARBA00023098"/>
    </source>
</evidence>
<dbReference type="InterPro" id="IPR000008">
    <property type="entry name" value="C2_dom"/>
</dbReference>
<dbReference type="SMART" id="SM00239">
    <property type="entry name" value="C2"/>
    <property type="match status" value="1"/>
</dbReference>
<proteinExistence type="predicted"/>
<keyword evidence="9" id="KW-1185">Reference proteome</keyword>
<evidence type="ECO:0000256" key="7">
    <source>
        <dbReference type="SAM" id="MobiDB-lite"/>
    </source>
</evidence>
<evidence type="ECO:0000313" key="9">
    <source>
        <dbReference type="Proteomes" id="UP001152795"/>
    </source>
</evidence>
<keyword evidence="5 6" id="KW-0443">Lipid metabolism</keyword>
<comment type="catalytic activity">
    <reaction evidence="6">
        <text>a 1,2-diacyl-sn-glycero-3-phosphocholine + H2O = a 1-acyl-sn-glycero-3-phosphocholine + a fatty acid + H(+)</text>
        <dbReference type="Rhea" id="RHEA:15801"/>
        <dbReference type="ChEBI" id="CHEBI:15377"/>
        <dbReference type="ChEBI" id="CHEBI:15378"/>
        <dbReference type="ChEBI" id="CHEBI:28868"/>
        <dbReference type="ChEBI" id="CHEBI:57643"/>
        <dbReference type="ChEBI" id="CHEBI:58168"/>
        <dbReference type="EC" id="3.1.1.4"/>
    </reaction>
</comment>
<dbReference type="InterPro" id="IPR035892">
    <property type="entry name" value="C2_domain_sf"/>
</dbReference>